<sequence>MGAKKPATNLAHVYQHTHIAVYLVGFFAIACLFYDSTQGIVQKYELNRKWFYLYGATSFFAYLYLRPLIRRRFGSASRGYINFYSLYIGWLCGAVFLHLPSFKALGFDIRTDVSMLLTIFLLSCLVLGALHAIHSLCIFFHVLRPRLQVASGAWSATTSIILLNSMNLAVACSTYYSFCGNAAAVGSDAKSGGAVGGFRAAVCTKWLRPINMREHPAFSSWVIYGEGAGVASLASDASSAFANAYLNVDIPLDGIGLISIPAAEIISPVFTLWITLVIMYMVNSLADYTAAGALQSVLCAAQRGRAGSKDWRTGRPAHRRRHSADFSRRHRNNLSGIGRHSLDMMQRSASEMMDSATVRAVSGLLRNFSANLPDTLLAGLPGHLLAQQHRAPSVPQTARAWRPGDASTPFSKIDPEPEEEGASSDEQPDFLPMFPWYSGTSADMYRTIFGLIVSLKLFLGRFDMRTMQAATGVGPPGGGSGPPREGDGFTFEHVAEKRELWIDFCADTGDGGDPTYAVARAMAAPVLHAQDTSSCGGLGTSARSGNGRTADTSDKAAVDDTDSPRSTYSDSSSGLDTPVEGNRSNGQASTSGRAGGGYSRGKLLPRGDVLILGGDLAYPNPSTETYELRFVGPFEAALPPPPGVHPGRLVVNKPDLPMVLDGRRLTPCANPPSSCATHADMARSPHGGGPHCRACAASETLRRYDGPTVFAIPGNHDWIDGLETFQRFIHHRGWLGGWLLPQEKSYFALRLPHGWWLFGLDLALVDDIDMCQYRYFARIADERMGVEDQAILVTHQPGWLVDWFHEEAACINLRQLVRGHLHGRARLHLAGDLHFYMRHSFQPAPPPEPDAPPMPRSTASGKPLADAAPAKVLASKVAAAAALLGCGTGGKGAASAGKAVSVSSAASSETDELEMGREIYQDLASFVNRAQAANNQAVGGGAVSAAMMANLHPFDPEHLIVNGLGGAFLHPTHVFAPARFASVPDPAADDLFEAGLSPRGRSPMGRSPSGASPPRGRSPSGASPRRMLSRRGSFIGELPIGKLEVNGGAVSGGGGEFRCAAVYPTPEQSLRLARQNLHLFRFKNTRFDVIGGAFYFLMVVSVLPRCSRVTDILDAHTLLEALKYLVLAAADALAAIFSESYLSLIAVLCLYVLCWCIAKSGGYGTIPGPPPPPPPGKRETFWESMALRGRTGGLSTQMIAALAHASAHLTAAILSLVLLELGVETCIRYEELGAEGFHSLYRWYQRFEAQHFPDPAGLRDTIARYTLHLYPGVVQAAMALFDVPEAIAVTRTAMCSATAAPLSRFQGAAYYAGMLAYYWVLVTPSVAFIFGAYLYLSVNLFHVHYDEAFSSLQIPHHKGFSRIHVTPEGDLHVYGLAIDQVPCQWREDPRWRGNSGGGSRRRPAHLADYPSRWLPLRRSGRRDWAAPDSGSPSEGDVRIIDRLVVPRKKPFWGLEGPGQKAHSR</sequence>
<dbReference type="InterPro" id="IPR029052">
    <property type="entry name" value="Metallo-depent_PP-like"/>
</dbReference>
<dbReference type="Proteomes" id="UP001491310">
    <property type="component" value="Unassembled WGS sequence"/>
</dbReference>
<evidence type="ECO:0000313" key="4">
    <source>
        <dbReference type="Proteomes" id="UP001491310"/>
    </source>
</evidence>
<feature type="region of interest" description="Disordered" evidence="1">
    <location>
        <begin position="531"/>
        <end position="600"/>
    </location>
</feature>
<feature type="transmembrane region" description="Helical" evidence="2">
    <location>
        <begin position="119"/>
        <end position="143"/>
    </location>
</feature>
<feature type="compositionally biased region" description="Acidic residues" evidence="1">
    <location>
        <begin position="416"/>
        <end position="428"/>
    </location>
</feature>
<keyword evidence="4" id="KW-1185">Reference proteome</keyword>
<feature type="transmembrane region" description="Helical" evidence="2">
    <location>
        <begin position="20"/>
        <end position="38"/>
    </location>
</feature>
<feature type="region of interest" description="Disordered" evidence="1">
    <location>
        <begin position="991"/>
        <end position="1026"/>
    </location>
</feature>
<dbReference type="PROSITE" id="PS51257">
    <property type="entry name" value="PROKAR_LIPOPROTEIN"/>
    <property type="match status" value="1"/>
</dbReference>
<name>A0ABR2YYV5_9CHLO</name>
<proteinExistence type="predicted"/>
<evidence type="ECO:0000256" key="1">
    <source>
        <dbReference type="SAM" id="MobiDB-lite"/>
    </source>
</evidence>
<feature type="transmembrane region" description="Helical" evidence="2">
    <location>
        <begin position="50"/>
        <end position="69"/>
    </location>
</feature>
<dbReference type="EMBL" id="JALJOT010000003">
    <property type="protein sequence ID" value="KAK9916829.1"/>
    <property type="molecule type" value="Genomic_DNA"/>
</dbReference>
<feature type="compositionally biased region" description="Low complexity" evidence="1">
    <location>
        <begin position="564"/>
        <end position="573"/>
    </location>
</feature>
<comment type="caution">
    <text evidence="3">The sequence shown here is derived from an EMBL/GenBank/DDBJ whole genome shotgun (WGS) entry which is preliminary data.</text>
</comment>
<feature type="transmembrane region" description="Helical" evidence="2">
    <location>
        <begin position="1124"/>
        <end position="1153"/>
    </location>
</feature>
<evidence type="ECO:0000313" key="3">
    <source>
        <dbReference type="EMBL" id="KAK9916829.1"/>
    </source>
</evidence>
<reference evidence="3 4" key="1">
    <citation type="journal article" date="2024" name="Nat. Commun.">
        <title>Phylogenomics reveals the evolutionary origins of lichenization in chlorophyte algae.</title>
        <authorList>
            <person name="Puginier C."/>
            <person name="Libourel C."/>
            <person name="Otte J."/>
            <person name="Skaloud P."/>
            <person name="Haon M."/>
            <person name="Grisel S."/>
            <person name="Petersen M."/>
            <person name="Berrin J.G."/>
            <person name="Delaux P.M."/>
            <person name="Dal Grande F."/>
            <person name="Keller J."/>
        </authorList>
    </citation>
    <scope>NUCLEOTIDE SEQUENCE [LARGE SCALE GENOMIC DNA]</scope>
    <source>
        <strain evidence="3 4">SAG 216-7</strain>
    </source>
</reference>
<feature type="compositionally biased region" description="Polar residues" evidence="1">
    <location>
        <begin position="582"/>
        <end position="592"/>
    </location>
</feature>
<evidence type="ECO:0008006" key="5">
    <source>
        <dbReference type="Google" id="ProtNLM"/>
    </source>
</evidence>
<feature type="transmembrane region" description="Helical" evidence="2">
    <location>
        <begin position="1316"/>
        <end position="1336"/>
    </location>
</feature>
<accession>A0ABR2YYV5</accession>
<feature type="transmembrane region" description="Helical" evidence="2">
    <location>
        <begin position="81"/>
        <end position="99"/>
    </location>
</feature>
<feature type="compositionally biased region" description="Low complexity" evidence="1">
    <location>
        <begin position="997"/>
        <end position="1026"/>
    </location>
</feature>
<feature type="region of interest" description="Disordered" evidence="1">
    <location>
        <begin position="393"/>
        <end position="428"/>
    </location>
</feature>
<feature type="compositionally biased region" description="Pro residues" evidence="1">
    <location>
        <begin position="843"/>
        <end position="855"/>
    </location>
</feature>
<dbReference type="PANTHER" id="PTHR34211">
    <property type="entry name" value="CALCINEURIN-LIKE METALLO-PHOSPHOESTERASE SUPERFAMILY PROTEIN"/>
    <property type="match status" value="1"/>
</dbReference>
<keyword evidence="2" id="KW-0812">Transmembrane</keyword>
<keyword evidence="2" id="KW-0472">Membrane</keyword>
<evidence type="ECO:0000256" key="2">
    <source>
        <dbReference type="SAM" id="Phobius"/>
    </source>
</evidence>
<keyword evidence="2" id="KW-1133">Transmembrane helix</keyword>
<dbReference type="SUPFAM" id="SSF56300">
    <property type="entry name" value="Metallo-dependent phosphatases"/>
    <property type="match status" value="1"/>
</dbReference>
<feature type="compositionally biased region" description="Polar residues" evidence="1">
    <location>
        <begin position="531"/>
        <end position="550"/>
    </location>
</feature>
<protein>
    <recommendedName>
        <fullName evidence="5">Calcineurin-like phosphoesterase domain-containing protein</fullName>
    </recommendedName>
</protein>
<gene>
    <name evidence="3" type="ORF">WJX75_007486</name>
</gene>
<organism evidence="3 4">
    <name type="scientific">Coccomyxa subellipsoidea</name>
    <dbReference type="NCBI Taxonomy" id="248742"/>
    <lineage>
        <taxon>Eukaryota</taxon>
        <taxon>Viridiplantae</taxon>
        <taxon>Chlorophyta</taxon>
        <taxon>core chlorophytes</taxon>
        <taxon>Trebouxiophyceae</taxon>
        <taxon>Trebouxiophyceae incertae sedis</taxon>
        <taxon>Coccomyxaceae</taxon>
        <taxon>Coccomyxa</taxon>
    </lineage>
</organism>
<dbReference type="PANTHER" id="PTHR34211:SF3">
    <property type="entry name" value="CALCINEURIN-LIKE METALLO-PHOSPHOESTERASE SUPERFAMILY PROTEIN"/>
    <property type="match status" value="1"/>
</dbReference>
<feature type="region of interest" description="Disordered" evidence="1">
    <location>
        <begin position="841"/>
        <end position="863"/>
    </location>
</feature>